<keyword evidence="1" id="KW-1133">Transmembrane helix</keyword>
<evidence type="ECO:0000313" key="3">
    <source>
        <dbReference type="Proteomes" id="UP000830055"/>
    </source>
</evidence>
<proteinExistence type="predicted"/>
<evidence type="ECO:0000313" key="2">
    <source>
        <dbReference type="EMBL" id="BDD87019.1"/>
    </source>
</evidence>
<sequence length="157" mass="18614">MSADFYGATTRLLKMALFKVPLSIINIFCVIEAILYGIINDLNDHCKVKDGSCKKYRSCQYFIKSSKKIKFNQVVDLLMEKQVLNLSPENRELLFKYNDMRNNVHIFINKDNEFLSEQYNRKTYNKLVFLLRKMSQNLHNKLEEFIEGRDCHCKKNV</sequence>
<keyword evidence="3" id="KW-1185">Reference proteome</keyword>
<dbReference type="Proteomes" id="UP000830055">
    <property type="component" value="Chromosome"/>
</dbReference>
<keyword evidence="1" id="KW-0812">Transmembrane</keyword>
<dbReference type="EMBL" id="AP025516">
    <property type="protein sequence ID" value="BDD87019.1"/>
    <property type="molecule type" value="Genomic_DNA"/>
</dbReference>
<name>A0ABN6M2A0_9BACT</name>
<keyword evidence="1" id="KW-0472">Membrane</keyword>
<feature type="transmembrane region" description="Helical" evidence="1">
    <location>
        <begin position="20"/>
        <end position="39"/>
    </location>
</feature>
<protein>
    <submittedName>
        <fullName evidence="2">Uncharacterized protein</fullName>
    </submittedName>
</protein>
<accession>A0ABN6M2A0</accession>
<dbReference type="RefSeq" id="WP_284154065.1">
    <property type="nucleotide sequence ID" value="NZ_AP025516.1"/>
</dbReference>
<reference evidence="2 3" key="1">
    <citation type="submission" date="2022-01" db="EMBL/GenBank/DDBJ databases">
        <title>Desulfofustis limnae sp. nov., a novel mesophilic sulfate-reducing bacterium isolated from marsh soil.</title>
        <authorList>
            <person name="Watanabe M."/>
            <person name="Takahashi A."/>
            <person name="Kojima H."/>
            <person name="Fukui M."/>
        </authorList>
    </citation>
    <scope>NUCLEOTIDE SEQUENCE [LARGE SCALE GENOMIC DNA]</scope>
    <source>
        <strain evidence="2 3">PPLL</strain>
    </source>
</reference>
<evidence type="ECO:0000256" key="1">
    <source>
        <dbReference type="SAM" id="Phobius"/>
    </source>
</evidence>
<gene>
    <name evidence="2" type="ORF">DPPLL_13840</name>
</gene>
<organism evidence="2 3">
    <name type="scientific">Desulfofustis limnaeus</name>
    <dbReference type="NCBI Taxonomy" id="2740163"/>
    <lineage>
        <taxon>Bacteria</taxon>
        <taxon>Pseudomonadati</taxon>
        <taxon>Thermodesulfobacteriota</taxon>
        <taxon>Desulfobulbia</taxon>
        <taxon>Desulfobulbales</taxon>
        <taxon>Desulfocapsaceae</taxon>
        <taxon>Desulfofustis</taxon>
    </lineage>
</organism>